<dbReference type="GO" id="GO:0006508">
    <property type="term" value="P:proteolysis"/>
    <property type="evidence" value="ECO:0007669"/>
    <property type="project" value="InterPro"/>
</dbReference>
<dbReference type="InterPro" id="IPR021109">
    <property type="entry name" value="Peptidase_aspartic_dom_sf"/>
</dbReference>
<dbReference type="InterPro" id="IPR011969">
    <property type="entry name" value="Clan_AA_Asp_peptidase_C"/>
</dbReference>
<dbReference type="AlphaFoldDB" id="A0A3B0XP11"/>
<sequence length="199" mass="21988">MPLQAIEQIEVQALMQSMVVLMVDGERTSIRTGQTSEQGIKLISSSTQSAVLEINGQQKTYQMGTSVSASFTQREQITEQVIIDPYGMFRAHGSINGQSVRFLIDTGASSVAMSAKDARKLGIQYRLDGQPSTAHTASGTAKAWRIKLKSVRLGQLHEKNVMGMVIEGDYPRHVLLGMTFLNRMKVEKEGNKMILTKKK</sequence>
<dbReference type="InterPro" id="IPR034122">
    <property type="entry name" value="Retropepsin-like_bacterial"/>
</dbReference>
<gene>
    <name evidence="1" type="ORF">MNBD_GAMMA11-1348</name>
</gene>
<dbReference type="Gene3D" id="2.40.70.10">
    <property type="entry name" value="Acid Proteases"/>
    <property type="match status" value="1"/>
</dbReference>
<name>A0A3B0XP11_9ZZZZ</name>
<dbReference type="SUPFAM" id="SSF50630">
    <property type="entry name" value="Acid proteases"/>
    <property type="match status" value="1"/>
</dbReference>
<dbReference type="EMBL" id="UOFG01000015">
    <property type="protein sequence ID" value="VAW58076.1"/>
    <property type="molecule type" value="Genomic_DNA"/>
</dbReference>
<dbReference type="CDD" id="cd05483">
    <property type="entry name" value="retropepsin_like_bacteria"/>
    <property type="match status" value="1"/>
</dbReference>
<dbReference type="Pfam" id="PF13975">
    <property type="entry name" value="gag-asp_proteas"/>
    <property type="match status" value="1"/>
</dbReference>
<dbReference type="NCBIfam" id="TIGR02281">
    <property type="entry name" value="clan_AA_DTGA"/>
    <property type="match status" value="1"/>
</dbReference>
<reference evidence="1" key="1">
    <citation type="submission" date="2018-06" db="EMBL/GenBank/DDBJ databases">
        <authorList>
            <person name="Zhirakovskaya E."/>
        </authorList>
    </citation>
    <scope>NUCLEOTIDE SEQUENCE</scope>
</reference>
<proteinExistence type="predicted"/>
<evidence type="ECO:0000313" key="1">
    <source>
        <dbReference type="EMBL" id="VAW58076.1"/>
    </source>
</evidence>
<dbReference type="InterPro" id="IPR001969">
    <property type="entry name" value="Aspartic_peptidase_AS"/>
</dbReference>
<evidence type="ECO:0008006" key="2">
    <source>
        <dbReference type="Google" id="ProtNLM"/>
    </source>
</evidence>
<dbReference type="GO" id="GO:0004190">
    <property type="term" value="F:aspartic-type endopeptidase activity"/>
    <property type="evidence" value="ECO:0007669"/>
    <property type="project" value="InterPro"/>
</dbReference>
<organism evidence="1">
    <name type="scientific">hydrothermal vent metagenome</name>
    <dbReference type="NCBI Taxonomy" id="652676"/>
    <lineage>
        <taxon>unclassified sequences</taxon>
        <taxon>metagenomes</taxon>
        <taxon>ecological metagenomes</taxon>
    </lineage>
</organism>
<accession>A0A3B0XP11</accession>
<dbReference type="PROSITE" id="PS00141">
    <property type="entry name" value="ASP_PROTEASE"/>
    <property type="match status" value="1"/>
</dbReference>
<protein>
    <recommendedName>
        <fullName evidence="2">TIGR02281 family clan AA aspartic protease</fullName>
    </recommendedName>
</protein>